<accession>A0ABV4VCH2</accession>
<reference evidence="1 2" key="1">
    <citation type="submission" date="2024-09" db="EMBL/GenBank/DDBJ databases">
        <authorList>
            <person name="Makale K.P.P."/>
            <person name="Makhzoum A."/>
            <person name="Rantong G."/>
            <person name="Rahube T.O."/>
        </authorList>
    </citation>
    <scope>NUCLEOTIDE SEQUENCE [LARGE SCALE GENOMIC DNA]</scope>
    <source>
        <strain evidence="1 2">KM_D13</strain>
    </source>
</reference>
<dbReference type="RefSeq" id="WP_373957138.1">
    <property type="nucleotide sequence ID" value="NZ_JBHDLN010000034.1"/>
</dbReference>
<gene>
    <name evidence="1" type="ORF">ACEU3E_34640</name>
</gene>
<dbReference type="EMBL" id="JBHDLN010000034">
    <property type="protein sequence ID" value="MFB0847311.1"/>
    <property type="molecule type" value="Genomic_DNA"/>
</dbReference>
<comment type="caution">
    <text evidence="1">The sequence shown here is derived from an EMBL/GenBank/DDBJ whole genome shotgun (WGS) entry which is preliminary data.</text>
</comment>
<sequence length="129" mass="14851">MKNGVMNASRREANFISRMGLEDRERYIKRFIASCNPEQLVPFIRIIRHDKNFRTVEYAIDISDVAQIVHIERYYGGYRYVNCPECKTEIQTSNPILLKLPYCGSCGKSVADAAHKYCGWCGSKFDGQD</sequence>
<keyword evidence="2" id="KW-1185">Reference proteome</keyword>
<evidence type="ECO:0000313" key="1">
    <source>
        <dbReference type="EMBL" id="MFB0847311.1"/>
    </source>
</evidence>
<name>A0ABV4VCH2_9BACL</name>
<proteinExistence type="predicted"/>
<evidence type="ECO:0000313" key="2">
    <source>
        <dbReference type="Proteomes" id="UP001575622"/>
    </source>
</evidence>
<organism evidence="1 2">
    <name type="scientific">Paenibacillus oleatilyticus</name>
    <dbReference type="NCBI Taxonomy" id="2594886"/>
    <lineage>
        <taxon>Bacteria</taxon>
        <taxon>Bacillati</taxon>
        <taxon>Bacillota</taxon>
        <taxon>Bacilli</taxon>
        <taxon>Bacillales</taxon>
        <taxon>Paenibacillaceae</taxon>
        <taxon>Paenibacillus</taxon>
    </lineage>
</organism>
<evidence type="ECO:0008006" key="3">
    <source>
        <dbReference type="Google" id="ProtNLM"/>
    </source>
</evidence>
<dbReference type="Proteomes" id="UP001575622">
    <property type="component" value="Unassembled WGS sequence"/>
</dbReference>
<protein>
    <recommendedName>
        <fullName evidence="3">DZANK-type domain-containing protein</fullName>
    </recommendedName>
</protein>